<keyword evidence="2" id="KW-0472">Membrane</keyword>
<feature type="compositionally biased region" description="Pro residues" evidence="1">
    <location>
        <begin position="20"/>
        <end position="30"/>
    </location>
</feature>
<sequence length="330" mass="34074">MTSNYPPNDDEPNLNKPDGSNPPPPPPGSYPPQEGNYPPPQGSYPPPQGSYPPPQGSYPPPQGGYPPPQGQGPGGFPPPGQGPGGFPPPPPPSYGDPGQPGFGGQPGYGGQPATVSVGDALGYGWARFKANAGVWIGMCLIAVVVSGVINAAFSWDRYTNSDDLTVAASFSILSIIGSLVSVIVSIIFQAAFTRGALSETDGVKPGFGDFFRFKSLAPVFAVAILVGLINAVAFILCFLPVLITGYLLWYSLTFVIDRDLDPIAAIKASFKLTTDNVGQLLPLALVCVLLNIGGAILCLIGLLVTIPVTLLAGVYAYRVLTGGPVAPVAA</sequence>
<gene>
    <name evidence="3" type="ORF">O4213_14330</name>
</gene>
<dbReference type="Proteomes" id="UP001067235">
    <property type="component" value="Unassembled WGS sequence"/>
</dbReference>
<reference evidence="3" key="1">
    <citation type="submission" date="2022-12" db="EMBL/GenBank/DDBJ databases">
        <authorList>
            <person name="Krivoruchko A.V."/>
            <person name="Elkin A."/>
        </authorList>
    </citation>
    <scope>NUCLEOTIDE SEQUENCE</scope>
    <source>
        <strain evidence="3">IEGM 1388</strain>
    </source>
</reference>
<evidence type="ECO:0000256" key="2">
    <source>
        <dbReference type="SAM" id="Phobius"/>
    </source>
</evidence>
<feature type="transmembrane region" description="Helical" evidence="2">
    <location>
        <begin position="219"/>
        <end position="249"/>
    </location>
</feature>
<dbReference type="EMBL" id="JAPWIE010000004">
    <property type="protein sequence ID" value="MCZ4551165.1"/>
    <property type="molecule type" value="Genomic_DNA"/>
</dbReference>
<keyword evidence="2" id="KW-0812">Transmembrane</keyword>
<accession>A0ABT4MVY3</accession>
<name>A0ABT4MVY3_GORRU</name>
<dbReference type="RefSeq" id="WP_301571926.1">
    <property type="nucleotide sequence ID" value="NZ_JAPWIE010000004.1"/>
</dbReference>
<feature type="transmembrane region" description="Helical" evidence="2">
    <location>
        <begin position="280"/>
        <end position="311"/>
    </location>
</feature>
<evidence type="ECO:0008006" key="5">
    <source>
        <dbReference type="Google" id="ProtNLM"/>
    </source>
</evidence>
<feature type="region of interest" description="Disordered" evidence="1">
    <location>
        <begin position="1"/>
        <end position="111"/>
    </location>
</feature>
<evidence type="ECO:0000256" key="1">
    <source>
        <dbReference type="SAM" id="MobiDB-lite"/>
    </source>
</evidence>
<organism evidence="3 4">
    <name type="scientific">Gordonia rubripertincta</name>
    <name type="common">Rhodococcus corallinus</name>
    <dbReference type="NCBI Taxonomy" id="36822"/>
    <lineage>
        <taxon>Bacteria</taxon>
        <taxon>Bacillati</taxon>
        <taxon>Actinomycetota</taxon>
        <taxon>Actinomycetes</taxon>
        <taxon>Mycobacteriales</taxon>
        <taxon>Gordoniaceae</taxon>
        <taxon>Gordonia</taxon>
    </lineage>
</organism>
<feature type="transmembrane region" description="Helical" evidence="2">
    <location>
        <begin position="132"/>
        <end position="153"/>
    </location>
</feature>
<dbReference type="PANTHER" id="PTHR40076">
    <property type="entry name" value="MEMBRANE PROTEIN-RELATED"/>
    <property type="match status" value="1"/>
</dbReference>
<keyword evidence="2" id="KW-1133">Transmembrane helix</keyword>
<protein>
    <recommendedName>
        <fullName evidence="5">Integral membrane protein</fullName>
    </recommendedName>
</protein>
<dbReference type="PANTHER" id="PTHR40076:SF1">
    <property type="entry name" value="MEMBRANE PROTEIN"/>
    <property type="match status" value="1"/>
</dbReference>
<feature type="transmembrane region" description="Helical" evidence="2">
    <location>
        <begin position="165"/>
        <end position="188"/>
    </location>
</feature>
<feature type="compositionally biased region" description="Gly residues" evidence="1">
    <location>
        <begin position="98"/>
        <end position="110"/>
    </location>
</feature>
<proteinExistence type="predicted"/>
<keyword evidence="4" id="KW-1185">Reference proteome</keyword>
<feature type="compositionally biased region" description="Pro residues" evidence="1">
    <location>
        <begin position="37"/>
        <end position="94"/>
    </location>
</feature>
<evidence type="ECO:0000313" key="3">
    <source>
        <dbReference type="EMBL" id="MCZ4551165.1"/>
    </source>
</evidence>
<comment type="caution">
    <text evidence="3">The sequence shown here is derived from an EMBL/GenBank/DDBJ whole genome shotgun (WGS) entry which is preliminary data.</text>
</comment>
<evidence type="ECO:0000313" key="4">
    <source>
        <dbReference type="Proteomes" id="UP001067235"/>
    </source>
</evidence>
<dbReference type="InterPro" id="IPR010380">
    <property type="entry name" value="DUF975"/>
</dbReference>